<organism evidence="2 3">
    <name type="scientific">Chondromyces apiculatus DSM 436</name>
    <dbReference type="NCBI Taxonomy" id="1192034"/>
    <lineage>
        <taxon>Bacteria</taxon>
        <taxon>Pseudomonadati</taxon>
        <taxon>Myxococcota</taxon>
        <taxon>Polyangia</taxon>
        <taxon>Polyangiales</taxon>
        <taxon>Polyangiaceae</taxon>
        <taxon>Chondromyces</taxon>
    </lineage>
</organism>
<evidence type="ECO:0000313" key="2">
    <source>
        <dbReference type="EMBL" id="EYF00389.1"/>
    </source>
</evidence>
<dbReference type="EMBL" id="ASRX01000113">
    <property type="protein sequence ID" value="EYF00389.1"/>
    <property type="molecule type" value="Genomic_DNA"/>
</dbReference>
<keyword evidence="3" id="KW-1185">Reference proteome</keyword>
<dbReference type="eggNOG" id="COG5340">
    <property type="taxonomic scope" value="Bacteria"/>
</dbReference>
<proteinExistence type="predicted"/>
<name>A0A017STU6_9BACT</name>
<comment type="caution">
    <text evidence="2">The sequence shown here is derived from an EMBL/GenBank/DDBJ whole genome shotgun (WGS) entry which is preliminary data.</text>
</comment>
<gene>
    <name evidence="2" type="ORF">CAP_0873</name>
</gene>
<feature type="domain" description="AbiEi antitoxin N-terminal" evidence="1">
    <location>
        <begin position="9"/>
        <end position="56"/>
    </location>
</feature>
<dbReference type="OrthoDB" id="9789781at2"/>
<evidence type="ECO:0000313" key="3">
    <source>
        <dbReference type="Proteomes" id="UP000019678"/>
    </source>
</evidence>
<sequence length="201" mass="21938">MPASRPLVDRVAQLALTQGVLRTRDLEAKGISRATLGRLVEEGLLERVARGVYGLPDADVTEHHTLVEAGLRVPAGVICLLSALEFHQLSTQSPHEVWIAIGVKARKPTLDWPPIRIVRFSGAALTHGIETHTIEGAEVRITGPAKTVADCFKYRNKIGLDVAIEALSEYRRKRGSIDILMKAAAADRVARVLRPYIEAVA</sequence>
<dbReference type="Proteomes" id="UP000019678">
    <property type="component" value="Unassembled WGS sequence"/>
</dbReference>
<dbReference type="RefSeq" id="WP_044251449.1">
    <property type="nucleotide sequence ID" value="NZ_ASRX01000113.1"/>
</dbReference>
<reference evidence="2 3" key="1">
    <citation type="submission" date="2013-05" db="EMBL/GenBank/DDBJ databases">
        <title>Genome assembly of Chondromyces apiculatus DSM 436.</title>
        <authorList>
            <person name="Sharma G."/>
            <person name="Khatri I."/>
            <person name="Kaur C."/>
            <person name="Mayilraj S."/>
            <person name="Subramanian S."/>
        </authorList>
    </citation>
    <scope>NUCLEOTIDE SEQUENCE [LARGE SCALE GENOMIC DNA]</scope>
    <source>
        <strain evidence="2 3">DSM 436</strain>
    </source>
</reference>
<dbReference type="AlphaFoldDB" id="A0A017STU6"/>
<dbReference type="InterPro" id="IPR025159">
    <property type="entry name" value="AbiEi_N"/>
</dbReference>
<dbReference type="Pfam" id="PF13338">
    <property type="entry name" value="AbiEi_4"/>
    <property type="match status" value="1"/>
</dbReference>
<dbReference type="STRING" id="1192034.CAP_0873"/>
<protein>
    <recommendedName>
        <fullName evidence="1">AbiEi antitoxin N-terminal domain-containing protein</fullName>
    </recommendedName>
</protein>
<accession>A0A017STU6</accession>
<evidence type="ECO:0000259" key="1">
    <source>
        <dbReference type="Pfam" id="PF13338"/>
    </source>
</evidence>